<gene>
    <name evidence="1" type="ORF">FUG_LOCUS452712</name>
</gene>
<dbReference type="AlphaFoldDB" id="A0A4E9EGP5"/>
<sequence length="103" mass="12255">MLLSCQPDIDVSAIRDDLKYRKVGWLFIDKTDNNLADIWVQKSSFRDTPFIKSRQCNPETCHKYLNTGVGNVFIYYEHMIIIISYYKAREFNNYAFYMSAMFL</sequence>
<evidence type="ECO:0000313" key="1">
    <source>
        <dbReference type="EMBL" id="VIO61721.1"/>
    </source>
</evidence>
<name>A0A4E9EGP5_GIBZA</name>
<protein>
    <submittedName>
        <fullName evidence="1">Uncharacterized protein</fullName>
    </submittedName>
</protein>
<proteinExistence type="predicted"/>
<reference evidence="1" key="1">
    <citation type="submission" date="2019-04" db="EMBL/GenBank/DDBJ databases">
        <authorList>
            <person name="Melise S."/>
            <person name="Noan J."/>
            <person name="Okalmin O."/>
        </authorList>
    </citation>
    <scope>NUCLEOTIDE SEQUENCE</scope>
    <source>
        <strain evidence="1">FN9</strain>
    </source>
</reference>
<organism evidence="1">
    <name type="scientific">Gibberella zeae</name>
    <name type="common">Wheat head blight fungus</name>
    <name type="synonym">Fusarium graminearum</name>
    <dbReference type="NCBI Taxonomy" id="5518"/>
    <lineage>
        <taxon>Eukaryota</taxon>
        <taxon>Fungi</taxon>
        <taxon>Dikarya</taxon>
        <taxon>Ascomycota</taxon>
        <taxon>Pezizomycotina</taxon>
        <taxon>Sordariomycetes</taxon>
        <taxon>Hypocreomycetidae</taxon>
        <taxon>Hypocreales</taxon>
        <taxon>Nectriaceae</taxon>
        <taxon>Fusarium</taxon>
    </lineage>
</organism>
<accession>A0A4E9EGP5</accession>
<dbReference type="EMBL" id="CAAKMV010000153">
    <property type="protein sequence ID" value="VIO61721.1"/>
    <property type="molecule type" value="Genomic_DNA"/>
</dbReference>